<reference evidence="3" key="1">
    <citation type="journal article" date="2019" name="bioRxiv">
        <title>The Genome of the Zebra Mussel, Dreissena polymorpha: A Resource for Invasive Species Research.</title>
        <authorList>
            <person name="McCartney M.A."/>
            <person name="Auch B."/>
            <person name="Kono T."/>
            <person name="Mallez S."/>
            <person name="Zhang Y."/>
            <person name="Obille A."/>
            <person name="Becker A."/>
            <person name="Abrahante J.E."/>
            <person name="Garbe J."/>
            <person name="Badalamenti J.P."/>
            <person name="Herman A."/>
            <person name="Mangelson H."/>
            <person name="Liachko I."/>
            <person name="Sullivan S."/>
            <person name="Sone E.D."/>
            <person name="Koren S."/>
            <person name="Silverstein K.A.T."/>
            <person name="Beckman K.B."/>
            <person name="Gohl D.M."/>
        </authorList>
    </citation>
    <scope>NUCLEOTIDE SEQUENCE</scope>
    <source>
        <strain evidence="3">Duluth1</strain>
        <tissue evidence="3">Whole animal</tissue>
    </source>
</reference>
<dbReference type="EMBL" id="JAIWYP010000003">
    <property type="protein sequence ID" value="KAH3850223.1"/>
    <property type="molecule type" value="Genomic_DNA"/>
</dbReference>
<evidence type="ECO:0000256" key="2">
    <source>
        <dbReference type="SAM" id="Phobius"/>
    </source>
</evidence>
<feature type="region of interest" description="Disordered" evidence="1">
    <location>
        <begin position="1"/>
        <end position="39"/>
    </location>
</feature>
<sequence>MPSSSGRPRSQAETNGSHGSRERQSGNQASRARGGNCLGVPQRAYDAGIAPASTTLAPASTTQAPESRSISTSGYVGIGIGVFVLVLIAAAVIIIAYKKRRRQLHTEDPYSRYTLKADKCDVPADKENVPPPVPHRVQRKSRHLYLRLDGDVYDAIEDTVSSVLPPRPALPTPPGDKSSADNEYSVPYTGLSFAPKGHTGTT</sequence>
<feature type="compositionally biased region" description="Polar residues" evidence="1">
    <location>
        <begin position="1"/>
        <end position="18"/>
    </location>
</feature>
<evidence type="ECO:0000313" key="4">
    <source>
        <dbReference type="Proteomes" id="UP000828390"/>
    </source>
</evidence>
<comment type="caution">
    <text evidence="3">The sequence shown here is derived from an EMBL/GenBank/DDBJ whole genome shotgun (WGS) entry which is preliminary data.</text>
</comment>
<name>A0A9D4L1X8_DREPO</name>
<feature type="transmembrane region" description="Helical" evidence="2">
    <location>
        <begin position="75"/>
        <end position="97"/>
    </location>
</feature>
<keyword evidence="2" id="KW-0812">Transmembrane</keyword>
<keyword evidence="2" id="KW-0472">Membrane</keyword>
<organism evidence="3 4">
    <name type="scientific">Dreissena polymorpha</name>
    <name type="common">Zebra mussel</name>
    <name type="synonym">Mytilus polymorpha</name>
    <dbReference type="NCBI Taxonomy" id="45954"/>
    <lineage>
        <taxon>Eukaryota</taxon>
        <taxon>Metazoa</taxon>
        <taxon>Spiralia</taxon>
        <taxon>Lophotrochozoa</taxon>
        <taxon>Mollusca</taxon>
        <taxon>Bivalvia</taxon>
        <taxon>Autobranchia</taxon>
        <taxon>Heteroconchia</taxon>
        <taxon>Euheterodonta</taxon>
        <taxon>Imparidentia</taxon>
        <taxon>Neoheterodontei</taxon>
        <taxon>Myida</taxon>
        <taxon>Dreissenoidea</taxon>
        <taxon>Dreissenidae</taxon>
        <taxon>Dreissena</taxon>
    </lineage>
</organism>
<feature type="region of interest" description="Disordered" evidence="1">
    <location>
        <begin position="163"/>
        <end position="202"/>
    </location>
</feature>
<gene>
    <name evidence="3" type="ORF">DPMN_092630</name>
</gene>
<protein>
    <submittedName>
        <fullName evidence="3">Uncharacterized protein</fullName>
    </submittedName>
</protein>
<evidence type="ECO:0000313" key="3">
    <source>
        <dbReference type="EMBL" id="KAH3850223.1"/>
    </source>
</evidence>
<feature type="compositionally biased region" description="Pro residues" evidence="1">
    <location>
        <begin position="165"/>
        <end position="174"/>
    </location>
</feature>
<reference evidence="3" key="2">
    <citation type="submission" date="2020-11" db="EMBL/GenBank/DDBJ databases">
        <authorList>
            <person name="McCartney M.A."/>
            <person name="Auch B."/>
            <person name="Kono T."/>
            <person name="Mallez S."/>
            <person name="Becker A."/>
            <person name="Gohl D.M."/>
            <person name="Silverstein K.A.T."/>
            <person name="Koren S."/>
            <person name="Bechman K.B."/>
            <person name="Herman A."/>
            <person name="Abrahante J.E."/>
            <person name="Garbe J."/>
        </authorList>
    </citation>
    <scope>NUCLEOTIDE SEQUENCE</scope>
    <source>
        <strain evidence="3">Duluth1</strain>
        <tissue evidence="3">Whole animal</tissue>
    </source>
</reference>
<accession>A0A9D4L1X8</accession>
<keyword evidence="4" id="KW-1185">Reference proteome</keyword>
<dbReference type="AlphaFoldDB" id="A0A9D4L1X8"/>
<dbReference type="Proteomes" id="UP000828390">
    <property type="component" value="Unassembled WGS sequence"/>
</dbReference>
<proteinExistence type="predicted"/>
<keyword evidence="2" id="KW-1133">Transmembrane helix</keyword>
<evidence type="ECO:0000256" key="1">
    <source>
        <dbReference type="SAM" id="MobiDB-lite"/>
    </source>
</evidence>